<evidence type="ECO:0000313" key="2">
    <source>
        <dbReference type="Proteomes" id="UP000235881"/>
    </source>
</evidence>
<accession>A0A8E2QFW4</accession>
<dbReference type="RefSeq" id="WP_102827420.1">
    <property type="nucleotide sequence ID" value="NZ_CP065721.1"/>
</dbReference>
<protein>
    <submittedName>
        <fullName evidence="1">Head decoration protein</fullName>
    </submittedName>
</protein>
<name>A0A8E2QFW4_9GAMM</name>
<dbReference type="Gene3D" id="2.40.300.10">
    <property type="entry name" value="Head decoration protein D"/>
    <property type="match status" value="1"/>
</dbReference>
<evidence type="ECO:0000313" key="1">
    <source>
        <dbReference type="EMBL" id="PNF77947.1"/>
    </source>
</evidence>
<dbReference type="Proteomes" id="UP000235881">
    <property type="component" value="Unassembled WGS sequence"/>
</dbReference>
<dbReference type="InterPro" id="IPR004195">
    <property type="entry name" value="Head_decoration_D"/>
</dbReference>
<comment type="caution">
    <text evidence="1">The sequence shown here is derived from an EMBL/GenBank/DDBJ whole genome shotgun (WGS) entry which is preliminary data.</text>
</comment>
<organism evidence="1 2">
    <name type="scientific">Stutzerimonas degradans</name>
    <dbReference type="NCBI Taxonomy" id="2968968"/>
    <lineage>
        <taxon>Bacteria</taxon>
        <taxon>Pseudomonadati</taxon>
        <taxon>Pseudomonadota</taxon>
        <taxon>Gammaproteobacteria</taxon>
        <taxon>Pseudomonadales</taxon>
        <taxon>Pseudomonadaceae</taxon>
        <taxon>Stutzerimonas</taxon>
    </lineage>
</organism>
<gene>
    <name evidence="1" type="ORF">CXK95_01235</name>
</gene>
<reference evidence="1 2" key="1">
    <citation type="submission" date="2018-01" db="EMBL/GenBank/DDBJ databases">
        <title>Denitrification phenotypes of diverse strains of Pseudomonas stutzeri.</title>
        <authorList>
            <person name="Milligan D.A."/>
            <person name="Bergaust L."/>
            <person name="Bakken L.R."/>
            <person name="Frostegard A."/>
        </authorList>
    </citation>
    <scope>NUCLEOTIDE SEQUENCE [LARGE SCALE GENOMIC DNA]</scope>
    <source>
        <strain evidence="1 2">DSM 50238</strain>
    </source>
</reference>
<dbReference type="Pfam" id="PF02924">
    <property type="entry name" value="HDPD"/>
    <property type="match status" value="1"/>
</dbReference>
<dbReference type="AlphaFoldDB" id="A0A8E2QFW4"/>
<keyword evidence="2" id="KW-1185">Reference proteome</keyword>
<sequence>MPNPTVSTYTPDSLSAGDFPIVLDGVTIGATQVLSAGAVLGQVTASGEYILSLSAATDGSQTPAAILDADIDTTAGAAPGIVRLTGEVLGSQLTLGTGHTLASVKAALRPLSLFVR</sequence>
<dbReference type="EMBL" id="POUK01000001">
    <property type="protein sequence ID" value="PNF77947.1"/>
    <property type="molecule type" value="Genomic_DNA"/>
</dbReference>
<proteinExistence type="predicted"/>